<dbReference type="Pfam" id="PF00098">
    <property type="entry name" value="zf-CCHC"/>
    <property type="match status" value="2"/>
</dbReference>
<feature type="domain" description="CCHC-type" evidence="5">
    <location>
        <begin position="110"/>
        <end position="125"/>
    </location>
</feature>
<evidence type="ECO:0000256" key="1">
    <source>
        <dbReference type="PROSITE-ProRule" id="PRU00047"/>
    </source>
</evidence>
<keyword evidence="1" id="KW-0863">Zinc-finger</keyword>
<dbReference type="SUPFAM" id="SSF54928">
    <property type="entry name" value="RNA-binding domain, RBD"/>
    <property type="match status" value="1"/>
</dbReference>
<dbReference type="SUPFAM" id="SSF57756">
    <property type="entry name" value="Retrovirus zinc finger-like domains"/>
    <property type="match status" value="1"/>
</dbReference>
<dbReference type="PANTHER" id="PTHR23147">
    <property type="entry name" value="SERINE/ARGININE RICH SPLICING FACTOR"/>
    <property type="match status" value="1"/>
</dbReference>
<feature type="region of interest" description="Disordered" evidence="3">
    <location>
        <begin position="121"/>
        <end position="165"/>
    </location>
</feature>
<dbReference type="Pfam" id="PF00076">
    <property type="entry name" value="RRM_1"/>
    <property type="match status" value="1"/>
</dbReference>
<dbReference type="SMART" id="SM00343">
    <property type="entry name" value="ZnF_C2HC"/>
    <property type="match status" value="2"/>
</dbReference>
<evidence type="ECO:0000259" key="4">
    <source>
        <dbReference type="PROSITE" id="PS50102"/>
    </source>
</evidence>
<dbReference type="InterPro" id="IPR000504">
    <property type="entry name" value="RRM_dom"/>
</dbReference>
<name>A0A1R2CXV4_9CILI</name>
<dbReference type="OrthoDB" id="606605at2759"/>
<feature type="domain" description="CCHC-type" evidence="5">
    <location>
        <begin position="89"/>
        <end position="104"/>
    </location>
</feature>
<keyword evidence="7" id="KW-1185">Reference proteome</keyword>
<evidence type="ECO:0000256" key="2">
    <source>
        <dbReference type="PROSITE-ProRule" id="PRU00176"/>
    </source>
</evidence>
<feature type="compositionally biased region" description="Basic and acidic residues" evidence="3">
    <location>
        <begin position="140"/>
        <end position="165"/>
    </location>
</feature>
<dbReference type="InterPro" id="IPR012677">
    <property type="entry name" value="Nucleotide-bd_a/b_plait_sf"/>
</dbReference>
<organism evidence="6 7">
    <name type="scientific">Stentor coeruleus</name>
    <dbReference type="NCBI Taxonomy" id="5963"/>
    <lineage>
        <taxon>Eukaryota</taxon>
        <taxon>Sar</taxon>
        <taxon>Alveolata</taxon>
        <taxon>Ciliophora</taxon>
        <taxon>Postciliodesmatophora</taxon>
        <taxon>Heterotrichea</taxon>
        <taxon>Heterotrichida</taxon>
        <taxon>Stentoridae</taxon>
        <taxon>Stentor</taxon>
    </lineage>
</organism>
<keyword evidence="2" id="KW-0694">RNA-binding</keyword>
<dbReference type="SMART" id="SM00360">
    <property type="entry name" value="RRM"/>
    <property type="match status" value="1"/>
</dbReference>
<dbReference type="Gene3D" id="3.30.70.330">
    <property type="match status" value="1"/>
</dbReference>
<dbReference type="Gene3D" id="4.10.60.10">
    <property type="entry name" value="Zinc finger, CCHC-type"/>
    <property type="match status" value="2"/>
</dbReference>
<evidence type="ECO:0000313" key="6">
    <source>
        <dbReference type="EMBL" id="OMJ93791.1"/>
    </source>
</evidence>
<evidence type="ECO:0000313" key="7">
    <source>
        <dbReference type="Proteomes" id="UP000187209"/>
    </source>
</evidence>
<dbReference type="EMBL" id="MPUH01000036">
    <property type="protein sequence ID" value="OMJ93791.1"/>
    <property type="molecule type" value="Genomic_DNA"/>
</dbReference>
<dbReference type="InterPro" id="IPR050907">
    <property type="entry name" value="SRSF"/>
</dbReference>
<dbReference type="GO" id="GO:0008270">
    <property type="term" value="F:zinc ion binding"/>
    <property type="evidence" value="ECO:0007669"/>
    <property type="project" value="UniProtKB-KW"/>
</dbReference>
<keyword evidence="1" id="KW-0479">Metal-binding</keyword>
<dbReference type="PROSITE" id="PS50102">
    <property type="entry name" value="RRM"/>
    <property type="match status" value="1"/>
</dbReference>
<dbReference type="FunFam" id="3.30.70.330:FF:000272">
    <property type="entry name" value="Serine/arginine-rich splicing factor RS2Z32"/>
    <property type="match status" value="1"/>
</dbReference>
<proteinExistence type="predicted"/>
<dbReference type="InterPro" id="IPR035979">
    <property type="entry name" value="RBD_domain_sf"/>
</dbReference>
<dbReference type="PROSITE" id="PS50158">
    <property type="entry name" value="ZF_CCHC"/>
    <property type="match status" value="2"/>
</dbReference>
<sequence length="165" mass="19467">MPNKCRIYIGRLSRRTRIRDLEKDFSRYGRIRDLEVKHDYAFIEYSDPRDAEDAIYHMDNRVYDGSRIIVEYAGLRRDKRKGPKSDDVCYNCHQPGHWANECKEEDSRGKCYKCGEAGHIKRDCKASRSRSPRNSSSSSPKEKRKEESPYSDAPKSDEHHQEYEI</sequence>
<dbReference type="Proteomes" id="UP000187209">
    <property type="component" value="Unassembled WGS sequence"/>
</dbReference>
<evidence type="ECO:0000259" key="5">
    <source>
        <dbReference type="PROSITE" id="PS50158"/>
    </source>
</evidence>
<reference evidence="6 7" key="1">
    <citation type="submission" date="2016-11" db="EMBL/GenBank/DDBJ databases">
        <title>The macronuclear genome of Stentor coeruleus: a giant cell with tiny introns.</title>
        <authorList>
            <person name="Slabodnick M."/>
            <person name="Ruby J.G."/>
            <person name="Reiff S.B."/>
            <person name="Swart E.C."/>
            <person name="Gosai S."/>
            <person name="Prabakaran S."/>
            <person name="Witkowska E."/>
            <person name="Larue G.E."/>
            <person name="Fisher S."/>
            <person name="Freeman R.M."/>
            <person name="Gunawardena J."/>
            <person name="Chu W."/>
            <person name="Stover N.A."/>
            <person name="Gregory B.D."/>
            <person name="Nowacki M."/>
            <person name="Derisi J."/>
            <person name="Roy S.W."/>
            <person name="Marshall W.F."/>
            <person name="Sood P."/>
        </authorList>
    </citation>
    <scope>NUCLEOTIDE SEQUENCE [LARGE SCALE GENOMIC DNA]</scope>
    <source>
        <strain evidence="6">WM001</strain>
    </source>
</reference>
<keyword evidence="1" id="KW-0862">Zinc</keyword>
<accession>A0A1R2CXV4</accession>
<protein>
    <recommendedName>
        <fullName evidence="8">CCHC-type domain-containing protein</fullName>
    </recommendedName>
</protein>
<dbReference type="InterPro" id="IPR036875">
    <property type="entry name" value="Znf_CCHC_sf"/>
</dbReference>
<comment type="caution">
    <text evidence="6">The sequence shown here is derived from an EMBL/GenBank/DDBJ whole genome shotgun (WGS) entry which is preliminary data.</text>
</comment>
<gene>
    <name evidence="6" type="ORF">SteCoe_3112</name>
</gene>
<dbReference type="AlphaFoldDB" id="A0A1R2CXV4"/>
<dbReference type="InterPro" id="IPR001878">
    <property type="entry name" value="Znf_CCHC"/>
</dbReference>
<evidence type="ECO:0000256" key="3">
    <source>
        <dbReference type="SAM" id="MobiDB-lite"/>
    </source>
</evidence>
<evidence type="ECO:0008006" key="8">
    <source>
        <dbReference type="Google" id="ProtNLM"/>
    </source>
</evidence>
<feature type="domain" description="RRM" evidence="4">
    <location>
        <begin position="5"/>
        <end position="75"/>
    </location>
</feature>
<dbReference type="GO" id="GO:0003723">
    <property type="term" value="F:RNA binding"/>
    <property type="evidence" value="ECO:0007669"/>
    <property type="project" value="UniProtKB-UniRule"/>
</dbReference>